<gene>
    <name evidence="1" type="ORF">CW360_07160</name>
</gene>
<sequence>MSALQHSALYLGQVGHRRFAPRAHAFNYAIGLFYLDLDELPQLLQLSRCLGSQRWRPLAFREQDYLPGLTGSGLSLREAVRQRLHEALGRDIDGPVRLLTQLRCWGLSFNPASFFYCFDRQEQLQAILVEVSNTPWRERYHYVLPAQGDGPQFFAVAKCFHVSPYLPREVDYHMHFSPPGQRLGIHMADWQGPLKLFDASLSLRREPLDQRSLHRYLRHFPWMTGKAVLGIYWQALRLLLKRTPIHDHQPALGQFQVAQFRHKESADENL</sequence>
<proteinExistence type="predicted"/>
<evidence type="ECO:0000313" key="1">
    <source>
        <dbReference type="EMBL" id="PKF71668.1"/>
    </source>
</evidence>
<dbReference type="EMBL" id="PIYS01000010">
    <property type="protein sequence ID" value="PKF71668.1"/>
    <property type="molecule type" value="Genomic_DNA"/>
</dbReference>
<name>A0A2I0CRA2_9PSED</name>
<dbReference type="PANTHER" id="PTHR33973">
    <property type="entry name" value="OS07G0153300 PROTEIN"/>
    <property type="match status" value="1"/>
</dbReference>
<evidence type="ECO:0000313" key="2">
    <source>
        <dbReference type="Proteomes" id="UP000242861"/>
    </source>
</evidence>
<dbReference type="RefSeq" id="WP_101193225.1">
    <property type="nucleotide sequence ID" value="NZ_JBICLX010000007.1"/>
</dbReference>
<comment type="caution">
    <text evidence="1">The sequence shown here is derived from an EMBL/GenBank/DDBJ whole genome shotgun (WGS) entry which is preliminary data.</text>
</comment>
<dbReference type="PANTHER" id="PTHR33973:SF4">
    <property type="entry name" value="OS07G0153300 PROTEIN"/>
    <property type="match status" value="1"/>
</dbReference>
<protein>
    <submittedName>
        <fullName evidence="1">DUF1365 domain-containing protein</fullName>
    </submittedName>
</protein>
<dbReference type="Proteomes" id="UP000242861">
    <property type="component" value="Unassembled WGS sequence"/>
</dbReference>
<organism evidence="1 2">
    <name type="scientific">Pseudomonas fluvialis</name>
    <dbReference type="NCBI Taxonomy" id="1793966"/>
    <lineage>
        <taxon>Bacteria</taxon>
        <taxon>Pseudomonadati</taxon>
        <taxon>Pseudomonadota</taxon>
        <taxon>Gammaproteobacteria</taxon>
        <taxon>Pseudomonadales</taxon>
        <taxon>Pseudomonadaceae</taxon>
        <taxon>Pseudomonas</taxon>
    </lineage>
</organism>
<accession>A0A2I0CRA2</accession>
<dbReference type="InterPro" id="IPR010775">
    <property type="entry name" value="DUF1365"/>
</dbReference>
<dbReference type="AlphaFoldDB" id="A0A2I0CRA2"/>
<dbReference type="Pfam" id="PF07103">
    <property type="entry name" value="DUF1365"/>
    <property type="match status" value="1"/>
</dbReference>
<reference evidence="2" key="1">
    <citation type="submission" date="2017-12" db="EMBL/GenBank/DDBJ databases">
        <authorList>
            <person name="Yu X.-Y."/>
        </authorList>
    </citation>
    <scope>NUCLEOTIDE SEQUENCE [LARGE SCALE GENOMIC DNA]</scope>
    <source>
        <strain evidence="2">ZYSR67-Z</strain>
    </source>
</reference>